<reference evidence="1" key="1">
    <citation type="journal article" date="2021" name="Proc. Natl. Acad. Sci. U.S.A.">
        <title>A Catalog of Tens of Thousands of Viruses from Human Metagenomes Reveals Hidden Associations with Chronic Diseases.</title>
        <authorList>
            <person name="Tisza M.J."/>
            <person name="Buck C.B."/>
        </authorList>
    </citation>
    <scope>NUCLEOTIDE SEQUENCE</scope>
    <source>
        <strain evidence="1">CtFbM77</strain>
    </source>
</reference>
<organism evidence="1">
    <name type="scientific">Siphoviridae sp. ctFbM77</name>
    <dbReference type="NCBI Taxonomy" id="2825405"/>
    <lineage>
        <taxon>Viruses</taxon>
        <taxon>Duplodnaviria</taxon>
        <taxon>Heunggongvirae</taxon>
        <taxon>Uroviricota</taxon>
        <taxon>Caudoviricetes</taxon>
    </lineage>
</organism>
<dbReference type="InterPro" id="IPR011855">
    <property type="entry name" value="Phgtail_TP901_1"/>
</dbReference>
<dbReference type="NCBIfam" id="NF047353">
    <property type="entry name" value="tube_lmo2291"/>
    <property type="match status" value="1"/>
</dbReference>
<dbReference type="Gene3D" id="4.10.410.40">
    <property type="match status" value="1"/>
</dbReference>
<dbReference type="Pfam" id="PF06199">
    <property type="entry name" value="Phage_tail_2"/>
    <property type="match status" value="1"/>
</dbReference>
<protein>
    <submittedName>
        <fullName evidence="1">Major tail protein</fullName>
    </submittedName>
</protein>
<sequence length="162" mass="17525">MSYTAEKYPAHDGSTAIAGKKFLLYVAYDSKWNLIGGLRDTTLEISADSIDASSKDNGGWGESLPGQRSWTASPSIVVKSSNEGNDIIEAWVLDEELQSQKPALRFAFVNTADKSYYDGWGVVTSYSIEASYDDVMTKSMEINGVGPVAKKTAFDSATIASE</sequence>
<evidence type="ECO:0000313" key="1">
    <source>
        <dbReference type="EMBL" id="DAF88832.1"/>
    </source>
</evidence>
<accession>A0A8S5U2Z5</accession>
<dbReference type="EMBL" id="BK015997">
    <property type="protein sequence ID" value="DAF88832.1"/>
    <property type="molecule type" value="Genomic_DNA"/>
</dbReference>
<name>A0A8S5U2Z5_9CAUD</name>
<proteinExistence type="predicted"/>